<dbReference type="InterPro" id="IPR012349">
    <property type="entry name" value="Split_barrel_FMN-bd"/>
</dbReference>
<dbReference type="GO" id="GO:0010181">
    <property type="term" value="F:FMN binding"/>
    <property type="evidence" value="ECO:0007669"/>
    <property type="project" value="InterPro"/>
</dbReference>
<dbReference type="SMART" id="SM00903">
    <property type="entry name" value="Flavin_Reduct"/>
    <property type="match status" value="1"/>
</dbReference>
<protein>
    <submittedName>
        <fullName evidence="3">Flavin reductase</fullName>
    </submittedName>
</protein>
<dbReference type="SUPFAM" id="SSF50475">
    <property type="entry name" value="FMN-binding split barrel"/>
    <property type="match status" value="1"/>
</dbReference>
<evidence type="ECO:0000313" key="3">
    <source>
        <dbReference type="EMBL" id="RXS71077.1"/>
    </source>
</evidence>
<name>A0A4Q1RC25_9ACTN</name>
<dbReference type="GO" id="GO:0006208">
    <property type="term" value="P:pyrimidine nucleobase catabolic process"/>
    <property type="evidence" value="ECO:0007669"/>
    <property type="project" value="TreeGrafter"/>
</dbReference>
<dbReference type="AlphaFoldDB" id="A0A4Q1RC25"/>
<reference evidence="3 4" key="1">
    <citation type="submission" date="2019-01" db="EMBL/GenBank/DDBJ databases">
        <title>Draft genome sequences of the type strain Streptomyces sioyaensis DSM 40032 and its novel strain, TM32, a thermotolerant antibiotics-producing actinobacterium.</title>
        <authorList>
            <person name="Nakaew N."/>
            <person name="Lumyong S."/>
            <person name="Sloan W.T."/>
            <person name="Sungthong R."/>
        </authorList>
    </citation>
    <scope>NUCLEOTIDE SEQUENCE [LARGE SCALE GENOMIC DNA]</scope>
    <source>
        <strain evidence="3 4">DSM 40032</strain>
    </source>
</reference>
<dbReference type="GO" id="GO:0042602">
    <property type="term" value="F:riboflavin reductase (NADPH) activity"/>
    <property type="evidence" value="ECO:0007669"/>
    <property type="project" value="TreeGrafter"/>
</dbReference>
<organism evidence="3 4">
    <name type="scientific">Streptomyces sioyaensis</name>
    <dbReference type="NCBI Taxonomy" id="67364"/>
    <lineage>
        <taxon>Bacteria</taxon>
        <taxon>Bacillati</taxon>
        <taxon>Actinomycetota</taxon>
        <taxon>Actinomycetes</taxon>
        <taxon>Kitasatosporales</taxon>
        <taxon>Streptomycetaceae</taxon>
        <taxon>Streptomyces</taxon>
    </lineage>
</organism>
<sequence length="186" mass="19840">MMDADSFRRALGSFPSGVTIVTTSDADGEAWGITVSAFCSVSLSPPLVLFCPAVSARSHEVLRRAERYAINVLRPEHRTLALRCAKAGADKFARAGFRTEGGVPVLPSALASLVCRASARYDAGDHSILVGEVESVQVNDGPPLVYFDREFRELSPAPLLAPPGLVDRYRDRPLCEADGADGSHAA</sequence>
<dbReference type="InterPro" id="IPR002563">
    <property type="entry name" value="Flavin_Rdtase-like_dom"/>
</dbReference>
<feature type="domain" description="Flavin reductase like" evidence="2">
    <location>
        <begin position="11"/>
        <end position="153"/>
    </location>
</feature>
<dbReference type="Pfam" id="PF01613">
    <property type="entry name" value="Flavin_Reduct"/>
    <property type="match status" value="1"/>
</dbReference>
<dbReference type="InterPro" id="IPR050268">
    <property type="entry name" value="NADH-dep_flavin_reductase"/>
</dbReference>
<dbReference type="Proteomes" id="UP000289482">
    <property type="component" value="Unassembled WGS sequence"/>
</dbReference>
<keyword evidence="1" id="KW-0560">Oxidoreductase</keyword>
<keyword evidence="4" id="KW-1185">Reference proteome</keyword>
<dbReference type="Gene3D" id="2.30.110.10">
    <property type="entry name" value="Electron Transport, Fmn-binding Protein, Chain A"/>
    <property type="match status" value="1"/>
</dbReference>
<proteinExistence type="predicted"/>
<evidence type="ECO:0000313" key="4">
    <source>
        <dbReference type="Proteomes" id="UP000289482"/>
    </source>
</evidence>
<dbReference type="PANTHER" id="PTHR30466">
    <property type="entry name" value="FLAVIN REDUCTASE"/>
    <property type="match status" value="1"/>
</dbReference>
<dbReference type="PANTHER" id="PTHR30466:SF1">
    <property type="entry name" value="FMN REDUCTASE (NADH) RUTF"/>
    <property type="match status" value="1"/>
</dbReference>
<gene>
    <name evidence="3" type="ORF">EST54_01305</name>
</gene>
<evidence type="ECO:0000256" key="1">
    <source>
        <dbReference type="ARBA" id="ARBA00023002"/>
    </source>
</evidence>
<accession>A0A4Q1RC25</accession>
<dbReference type="EMBL" id="SDIF01000002">
    <property type="protein sequence ID" value="RXS71077.1"/>
    <property type="molecule type" value="Genomic_DNA"/>
</dbReference>
<comment type="caution">
    <text evidence="3">The sequence shown here is derived from an EMBL/GenBank/DDBJ whole genome shotgun (WGS) entry which is preliminary data.</text>
</comment>
<evidence type="ECO:0000259" key="2">
    <source>
        <dbReference type="SMART" id="SM00903"/>
    </source>
</evidence>